<dbReference type="InterPro" id="IPR036390">
    <property type="entry name" value="WH_DNA-bd_sf"/>
</dbReference>
<accession>A0A1N6UZT4</accession>
<dbReference type="Gene3D" id="1.10.10.10">
    <property type="entry name" value="Winged helix-like DNA-binding domain superfamily/Winged helix DNA-binding domain"/>
    <property type="match status" value="1"/>
</dbReference>
<name>A0A1N6UZT4_9SPIO</name>
<reference evidence="2 3" key="1">
    <citation type="submission" date="2017-01" db="EMBL/GenBank/DDBJ databases">
        <authorList>
            <person name="Mah S.A."/>
            <person name="Swanson W.J."/>
            <person name="Moy G.W."/>
            <person name="Vacquier V.D."/>
        </authorList>
    </citation>
    <scope>NUCLEOTIDE SEQUENCE [LARGE SCALE GENOMIC DNA]</scope>
    <source>
        <strain evidence="2 3">ASpG1</strain>
    </source>
</reference>
<dbReference type="InterPro" id="IPR000944">
    <property type="entry name" value="Tscrpt_reg_Rrf2"/>
</dbReference>
<dbReference type="STRING" id="159291.SAMN05920897_11381"/>
<dbReference type="GO" id="GO:0003677">
    <property type="term" value="F:DNA binding"/>
    <property type="evidence" value="ECO:0007669"/>
    <property type="project" value="UniProtKB-KW"/>
</dbReference>
<evidence type="ECO:0000313" key="2">
    <source>
        <dbReference type="EMBL" id="SIQ71082.1"/>
    </source>
</evidence>
<dbReference type="PANTHER" id="PTHR33221:SF5">
    <property type="entry name" value="HTH-TYPE TRANSCRIPTIONAL REGULATOR ISCR"/>
    <property type="match status" value="1"/>
</dbReference>
<keyword evidence="1" id="KW-0238">DNA-binding</keyword>
<keyword evidence="3" id="KW-1185">Reference proteome</keyword>
<dbReference type="EMBL" id="FTMS01000013">
    <property type="protein sequence ID" value="SIQ71082.1"/>
    <property type="molecule type" value="Genomic_DNA"/>
</dbReference>
<dbReference type="GO" id="GO:0003700">
    <property type="term" value="F:DNA-binding transcription factor activity"/>
    <property type="evidence" value="ECO:0007669"/>
    <property type="project" value="TreeGrafter"/>
</dbReference>
<dbReference type="Pfam" id="PF02082">
    <property type="entry name" value="Rrf2"/>
    <property type="match status" value="1"/>
</dbReference>
<dbReference type="SUPFAM" id="SSF46785">
    <property type="entry name" value="Winged helix' DNA-binding domain"/>
    <property type="match status" value="1"/>
</dbReference>
<proteinExistence type="predicted"/>
<gene>
    <name evidence="2" type="ORF">SAMN05920897_11381</name>
</gene>
<evidence type="ECO:0000313" key="3">
    <source>
        <dbReference type="Proteomes" id="UP000186400"/>
    </source>
</evidence>
<protein>
    <submittedName>
        <fullName evidence="2">Transcriptional regulator, BadM/Rrf2 family</fullName>
    </submittedName>
</protein>
<dbReference type="PROSITE" id="PS51197">
    <property type="entry name" value="HTH_RRF2_2"/>
    <property type="match status" value="1"/>
</dbReference>
<organism evidence="2 3">
    <name type="scientific">Alkalispirochaeta americana</name>
    <dbReference type="NCBI Taxonomy" id="159291"/>
    <lineage>
        <taxon>Bacteria</taxon>
        <taxon>Pseudomonadati</taxon>
        <taxon>Spirochaetota</taxon>
        <taxon>Spirochaetia</taxon>
        <taxon>Spirochaetales</taxon>
        <taxon>Spirochaetaceae</taxon>
        <taxon>Alkalispirochaeta</taxon>
    </lineage>
</organism>
<dbReference type="Proteomes" id="UP000186400">
    <property type="component" value="Unassembled WGS sequence"/>
</dbReference>
<sequence length="153" mass="17496">MVYYPVIIHDYGVFAVWSQKTRYALRALIHLSLQEDRRASAGDISRRCEIPQKYLESILADLRRGGMLESSRGKSGGYRIVREPSTIGFVDVLNLTDPEFLRCSHRQQEDRAGSEEPFLEDLQRSFVEQAKGASLAEVVLKWQALQRSSDYSI</sequence>
<dbReference type="GO" id="GO:0005829">
    <property type="term" value="C:cytosol"/>
    <property type="evidence" value="ECO:0007669"/>
    <property type="project" value="TreeGrafter"/>
</dbReference>
<dbReference type="InterPro" id="IPR036388">
    <property type="entry name" value="WH-like_DNA-bd_sf"/>
</dbReference>
<dbReference type="PANTHER" id="PTHR33221">
    <property type="entry name" value="WINGED HELIX-TURN-HELIX TRANSCRIPTIONAL REGULATOR, RRF2 FAMILY"/>
    <property type="match status" value="1"/>
</dbReference>
<evidence type="ECO:0000256" key="1">
    <source>
        <dbReference type="ARBA" id="ARBA00023125"/>
    </source>
</evidence>
<dbReference type="NCBIfam" id="TIGR00738">
    <property type="entry name" value="rrf2_super"/>
    <property type="match status" value="1"/>
</dbReference>
<dbReference type="AlphaFoldDB" id="A0A1N6UZT4"/>